<sequence>MCTEHDLSVAPDRFSEKFRREVDGLKTVVETRQKNHNERPIVFSPAHYEQL</sequence>
<proteinExistence type="predicted"/>
<dbReference type="AlphaFoldDB" id="A0A0B7BZI1"/>
<evidence type="ECO:0000313" key="1">
    <source>
        <dbReference type="EMBL" id="CEK98347.1"/>
    </source>
</evidence>
<protein>
    <submittedName>
        <fullName evidence="1">Uncharacterized protein</fullName>
    </submittedName>
</protein>
<gene>
    <name evidence="1" type="primary">ORF218466</name>
</gene>
<organism evidence="1">
    <name type="scientific">Arion vulgaris</name>
    <dbReference type="NCBI Taxonomy" id="1028688"/>
    <lineage>
        <taxon>Eukaryota</taxon>
        <taxon>Metazoa</taxon>
        <taxon>Spiralia</taxon>
        <taxon>Lophotrochozoa</taxon>
        <taxon>Mollusca</taxon>
        <taxon>Gastropoda</taxon>
        <taxon>Heterobranchia</taxon>
        <taxon>Euthyneura</taxon>
        <taxon>Panpulmonata</taxon>
        <taxon>Eupulmonata</taxon>
        <taxon>Stylommatophora</taxon>
        <taxon>Helicina</taxon>
        <taxon>Arionoidea</taxon>
        <taxon>Arionidae</taxon>
        <taxon>Arion</taxon>
    </lineage>
</organism>
<name>A0A0B7BZI1_9EUPU</name>
<dbReference type="EMBL" id="HACG01051476">
    <property type="protein sequence ID" value="CEK98347.1"/>
    <property type="molecule type" value="Transcribed_RNA"/>
</dbReference>
<accession>A0A0B7BZI1</accession>
<reference evidence="1" key="1">
    <citation type="submission" date="2014-12" db="EMBL/GenBank/DDBJ databases">
        <title>Insight into the proteome of Arion vulgaris.</title>
        <authorList>
            <person name="Aradska J."/>
            <person name="Bulat T."/>
            <person name="Smidak R."/>
            <person name="Sarate P."/>
            <person name="Gangsoo J."/>
            <person name="Sialana F."/>
            <person name="Bilban M."/>
            <person name="Lubec G."/>
        </authorList>
    </citation>
    <scope>NUCLEOTIDE SEQUENCE</scope>
    <source>
        <tissue evidence="1">Skin</tissue>
    </source>
</reference>